<evidence type="ECO:0000256" key="8">
    <source>
        <dbReference type="ARBA" id="ARBA00022723"/>
    </source>
</evidence>
<feature type="transmembrane region" description="Helical" evidence="14">
    <location>
        <begin position="130"/>
        <end position="148"/>
    </location>
</feature>
<comment type="subcellular location">
    <subcellularLocation>
        <location evidence="1 14">Cell membrane</location>
        <topology evidence="1 14">Multi-pass membrane protein</topology>
    </subcellularLocation>
</comment>
<keyword evidence="11 14" id="KW-0408">Iron</keyword>
<dbReference type="Proteomes" id="UP000652430">
    <property type="component" value="Unassembled WGS sequence"/>
</dbReference>
<keyword evidence="6 14" id="KW-0349">Heme</keyword>
<evidence type="ECO:0000256" key="4">
    <source>
        <dbReference type="ARBA" id="ARBA00017504"/>
    </source>
</evidence>
<evidence type="ECO:0000256" key="15">
    <source>
        <dbReference type="PIRNR" id="PIRNR004638"/>
    </source>
</evidence>
<feature type="binding site" description="axial binding residue" evidence="14">
    <location>
        <position position="95"/>
    </location>
    <ligand>
        <name>heme</name>
        <dbReference type="ChEBI" id="CHEBI:30413"/>
    </ligand>
    <ligandPart>
        <name>Fe</name>
        <dbReference type="ChEBI" id="CHEBI:18248"/>
    </ligandPart>
</feature>
<evidence type="ECO:0000256" key="3">
    <source>
        <dbReference type="ARBA" id="ARBA00006501"/>
    </source>
</evidence>
<protein>
    <recommendedName>
        <fullName evidence="4 14">Protoporphyrinogen IX oxidase</fullName>
        <shortName evidence="14">PPO</shortName>
        <ecNumber evidence="14 15">1.3.99.-</ecNumber>
    </recommendedName>
</protein>
<dbReference type="RefSeq" id="WP_189676513.1">
    <property type="nucleotide sequence ID" value="NZ_BNAQ01000003.1"/>
</dbReference>
<keyword evidence="10 14" id="KW-0560">Oxidoreductase</keyword>
<name>A0ABQ3LL08_9SPHN</name>
<evidence type="ECO:0000256" key="7">
    <source>
        <dbReference type="ARBA" id="ARBA00022692"/>
    </source>
</evidence>
<comment type="cofactor">
    <cofactor evidence="14 15">
        <name>heme b</name>
        <dbReference type="ChEBI" id="CHEBI:60344"/>
    </cofactor>
    <text evidence="14 15">Binds 1 heme b (iron(II)-protoporphyrin IX) group per subunit.</text>
</comment>
<evidence type="ECO:0000256" key="14">
    <source>
        <dbReference type="HAMAP-Rule" id="MF_02239"/>
    </source>
</evidence>
<feature type="binding site" description="axial binding residue" evidence="14">
    <location>
        <position position="16"/>
    </location>
    <ligand>
        <name>heme</name>
        <dbReference type="ChEBI" id="CHEBI:30413"/>
    </ligand>
    <ligandPart>
        <name>Fe</name>
        <dbReference type="ChEBI" id="CHEBI:18248"/>
    </ligandPart>
</feature>
<reference evidence="17" key="1">
    <citation type="journal article" date="2019" name="Int. J. Syst. Evol. Microbiol.">
        <title>The Global Catalogue of Microorganisms (GCM) 10K type strain sequencing project: providing services to taxonomists for standard genome sequencing and annotation.</title>
        <authorList>
            <consortium name="The Broad Institute Genomics Platform"/>
            <consortium name="The Broad Institute Genome Sequencing Center for Infectious Disease"/>
            <person name="Wu L."/>
            <person name="Ma J."/>
        </authorList>
    </citation>
    <scope>NUCLEOTIDE SEQUENCE [LARGE SCALE GENOMIC DNA]</scope>
    <source>
        <strain evidence="17">CGMCC 1.8957</strain>
    </source>
</reference>
<keyword evidence="12 14" id="KW-0472">Membrane</keyword>
<keyword evidence="9 14" id="KW-1133">Transmembrane helix</keyword>
<comment type="subunit">
    <text evidence="14">Homodimer.</text>
</comment>
<evidence type="ECO:0000256" key="9">
    <source>
        <dbReference type="ARBA" id="ARBA00022989"/>
    </source>
</evidence>
<evidence type="ECO:0000256" key="11">
    <source>
        <dbReference type="ARBA" id="ARBA00023004"/>
    </source>
</evidence>
<comment type="function">
    <text evidence="14 15">Catalyzes the oxidation of protoporphyrinogen IX to protoporphyrin IX.</text>
</comment>
<evidence type="ECO:0000256" key="1">
    <source>
        <dbReference type="ARBA" id="ARBA00004651"/>
    </source>
</evidence>
<organism evidence="16 17">
    <name type="scientific">Sphingomonas glacialis</name>
    <dbReference type="NCBI Taxonomy" id="658225"/>
    <lineage>
        <taxon>Bacteria</taxon>
        <taxon>Pseudomonadati</taxon>
        <taxon>Pseudomonadota</taxon>
        <taxon>Alphaproteobacteria</taxon>
        <taxon>Sphingomonadales</taxon>
        <taxon>Sphingomonadaceae</taxon>
        <taxon>Sphingomonas</taxon>
    </lineage>
</organism>
<keyword evidence="5 14" id="KW-1003">Cell membrane</keyword>
<dbReference type="EC" id="1.3.99.-" evidence="14 15"/>
<feature type="transmembrane region" description="Helical" evidence="14">
    <location>
        <begin position="14"/>
        <end position="35"/>
    </location>
</feature>
<proteinExistence type="inferred from homology"/>
<sequence length="151" mass="16594">MIGMLGNAYPWMKAAHLIFVIFWMAGLFMLPRYLVYHQEAAIGSPEAAQWVEREAKIRKIILTPAMVVVWVLGLTLGANLGLFSGASGLGWLHLKLLLVVILSGYHGWAVGYSKKLAAGKPTLTGRQLRLINEVPAVLVTFIVILAIVQPF</sequence>
<accession>A0ABQ3LL08</accession>
<evidence type="ECO:0000256" key="13">
    <source>
        <dbReference type="ARBA" id="ARBA00048390"/>
    </source>
</evidence>
<evidence type="ECO:0000313" key="16">
    <source>
        <dbReference type="EMBL" id="GHH18613.1"/>
    </source>
</evidence>
<dbReference type="PIRSF" id="PIRSF004638">
    <property type="entry name" value="UCP004638"/>
    <property type="match status" value="1"/>
</dbReference>
<dbReference type="EMBL" id="BNAQ01000003">
    <property type="protein sequence ID" value="GHH18613.1"/>
    <property type="molecule type" value="Genomic_DNA"/>
</dbReference>
<evidence type="ECO:0000256" key="12">
    <source>
        <dbReference type="ARBA" id="ARBA00023136"/>
    </source>
</evidence>
<dbReference type="Pfam" id="PF03653">
    <property type="entry name" value="UPF0093"/>
    <property type="match status" value="1"/>
</dbReference>
<comment type="pathway">
    <text evidence="2 14 15">Porphyrin-containing compound metabolism; protoporphyrin-IX biosynthesis; protoporphyrin-IX from protoporphyrinogen-IX: step 1/1.</text>
</comment>
<keyword evidence="8 14" id="KW-0479">Metal-binding</keyword>
<evidence type="ECO:0000256" key="5">
    <source>
        <dbReference type="ARBA" id="ARBA00022475"/>
    </source>
</evidence>
<comment type="caution">
    <text evidence="16">The sequence shown here is derived from an EMBL/GenBank/DDBJ whole genome shotgun (WGS) entry which is preliminary data.</text>
</comment>
<comment type="catalytic activity">
    <reaction evidence="13 14 15">
        <text>protoporphyrinogen IX + 3 A = protoporphyrin IX + 3 AH2</text>
        <dbReference type="Rhea" id="RHEA:62000"/>
        <dbReference type="ChEBI" id="CHEBI:13193"/>
        <dbReference type="ChEBI" id="CHEBI:17499"/>
        <dbReference type="ChEBI" id="CHEBI:57306"/>
        <dbReference type="ChEBI" id="CHEBI:57307"/>
    </reaction>
</comment>
<evidence type="ECO:0000256" key="10">
    <source>
        <dbReference type="ARBA" id="ARBA00023002"/>
    </source>
</evidence>
<gene>
    <name evidence="16" type="ORF">GCM10008023_24770</name>
</gene>
<feature type="transmembrane region" description="Helical" evidence="14">
    <location>
        <begin position="60"/>
        <end position="83"/>
    </location>
</feature>
<keyword evidence="7 14" id="KW-0812">Transmembrane</keyword>
<dbReference type="PANTHER" id="PTHR40255">
    <property type="entry name" value="UPF0093 MEMBRANE PROTEIN SLR1790"/>
    <property type="match status" value="1"/>
</dbReference>
<dbReference type="PANTHER" id="PTHR40255:SF1">
    <property type="entry name" value="PROTOPORPHYRINOGEN IX OXIDASE"/>
    <property type="match status" value="1"/>
</dbReference>
<feature type="transmembrane region" description="Helical" evidence="14">
    <location>
        <begin position="89"/>
        <end position="109"/>
    </location>
</feature>
<dbReference type="HAMAP" id="MF_02239">
    <property type="entry name" value="HemJ"/>
    <property type="match status" value="1"/>
</dbReference>
<dbReference type="InterPro" id="IPR005265">
    <property type="entry name" value="HemJ-like"/>
</dbReference>
<keyword evidence="17" id="KW-1185">Reference proteome</keyword>
<comment type="similarity">
    <text evidence="3 14 15">Belongs to the HemJ family.</text>
</comment>
<evidence type="ECO:0000313" key="17">
    <source>
        <dbReference type="Proteomes" id="UP000652430"/>
    </source>
</evidence>
<evidence type="ECO:0000256" key="2">
    <source>
        <dbReference type="ARBA" id="ARBA00005073"/>
    </source>
</evidence>
<evidence type="ECO:0000256" key="6">
    <source>
        <dbReference type="ARBA" id="ARBA00022617"/>
    </source>
</evidence>